<dbReference type="Gene3D" id="3.40.50.11350">
    <property type="match status" value="1"/>
</dbReference>
<name>A0A0S3SF27_PHAAN</name>
<keyword evidence="4 7" id="KW-0333">Golgi apparatus</keyword>
<dbReference type="InterPro" id="IPR004938">
    <property type="entry name" value="XG_FTase"/>
</dbReference>
<dbReference type="FunFam" id="3.40.50.11340:FF:000005">
    <property type="entry name" value="Galactoside 2-alpha-L-fucosyltransferase"/>
    <property type="match status" value="1"/>
</dbReference>
<keyword evidence="2 7" id="KW-0328">Glycosyltransferase</keyword>
<evidence type="ECO:0000313" key="8">
    <source>
        <dbReference type="EMBL" id="BAT91453.1"/>
    </source>
</evidence>
<proteinExistence type="inferred from homology"/>
<evidence type="ECO:0000256" key="3">
    <source>
        <dbReference type="ARBA" id="ARBA00022679"/>
    </source>
</evidence>
<dbReference type="GO" id="GO:0042546">
    <property type="term" value="P:cell wall biogenesis"/>
    <property type="evidence" value="ECO:0007669"/>
    <property type="project" value="InterPro"/>
</dbReference>
<accession>A0A0S3SF27</accession>
<keyword evidence="9" id="KW-1185">Reference proteome</keyword>
<keyword evidence="6 7" id="KW-0961">Cell wall biogenesis/degradation</keyword>
<evidence type="ECO:0000256" key="6">
    <source>
        <dbReference type="ARBA" id="ARBA00023316"/>
    </source>
</evidence>
<dbReference type="Gene3D" id="3.40.50.11340">
    <property type="match status" value="1"/>
</dbReference>
<evidence type="ECO:0000256" key="7">
    <source>
        <dbReference type="RuleBase" id="RU367004"/>
    </source>
</evidence>
<dbReference type="EMBL" id="AP015040">
    <property type="protein sequence ID" value="BAT91453.1"/>
    <property type="molecule type" value="Genomic_DNA"/>
</dbReference>
<protein>
    <recommendedName>
        <fullName evidence="7">Fucosyltransferase</fullName>
        <ecNumber evidence="7">2.4.1.-</ecNumber>
    </recommendedName>
</protein>
<evidence type="ECO:0000256" key="2">
    <source>
        <dbReference type="ARBA" id="ARBA00022676"/>
    </source>
</evidence>
<dbReference type="AlphaFoldDB" id="A0A0S3SF27"/>
<dbReference type="PANTHER" id="PTHR31889">
    <property type="entry name" value="FUCOSYLTRANSFERASE 2-RELATED"/>
    <property type="match status" value="1"/>
</dbReference>
<reference evidence="8 9" key="1">
    <citation type="journal article" date="2015" name="Sci. Rep.">
        <title>The power of single molecule real-time sequencing technology in the de novo assembly of a eukaryotic genome.</title>
        <authorList>
            <person name="Sakai H."/>
            <person name="Naito K."/>
            <person name="Ogiso-Tanaka E."/>
            <person name="Takahashi Y."/>
            <person name="Iseki K."/>
            <person name="Muto C."/>
            <person name="Satou K."/>
            <person name="Teruya K."/>
            <person name="Shiroma A."/>
            <person name="Shimoji M."/>
            <person name="Hirano T."/>
            <person name="Itoh T."/>
            <person name="Kaga A."/>
            <person name="Tomooka N."/>
        </authorList>
    </citation>
    <scope>NUCLEOTIDE SEQUENCE [LARGE SCALE GENOMIC DNA]</scope>
    <source>
        <strain evidence="9">cv. Shumari</strain>
    </source>
</reference>
<comment type="similarity">
    <text evidence="1 7">Belongs to the glycosyltransferase 37 family.</text>
</comment>
<evidence type="ECO:0000256" key="1">
    <source>
        <dbReference type="ARBA" id="ARBA00010481"/>
    </source>
</evidence>
<keyword evidence="7" id="KW-1133">Transmembrane helix</keyword>
<dbReference type="PANTHER" id="PTHR31889:SF52">
    <property type="entry name" value="FUCOSYLTRANSFERASE"/>
    <property type="match status" value="1"/>
</dbReference>
<gene>
    <name evidence="8" type="primary">Vigan.07G005000</name>
    <name evidence="8" type="ORF">VIGAN_07005000</name>
</gene>
<dbReference type="GO" id="GO:0008107">
    <property type="term" value="F:galactoside 2-alpha-L-fucosyltransferase activity"/>
    <property type="evidence" value="ECO:0007669"/>
    <property type="project" value="InterPro"/>
</dbReference>
<sequence length="528" mass="61086">MANVEKSFQSFRTLIVVASITFPILIIFYLTHQNSIFDIFQGIQNNTTNICDSVASAKNNTFEDEKNDEKLFGGLLVSSFNESSCVSRFRSYLYRKASPFKPSEYLIYKLRNYENLHRNCGPYTKSYNETMKDGANFSKSGVDSKCKYLVWTAIEGLGNRMISLVSTFLYAIFTDRVLLVRFDNDMMDLFCEPFPDSSWLLPKNSTYWNDLRQFKTWESMFVNNKGNDPLTALFLDLMNNNVRVTNRFHCDQNQVLLQNIPILILRSNEYFAPSLYLTYSFRQDFNKMFPDKDTTFHLLGRYLFHPSNVVWEHIQNVYEAHLAKENERIGLQIRIYNTRQTPEETIINETISCLQQNMLLPKFNMQNSSSPPLEKNTSKVVLVVSLYSKYGERLKSIYESNTSLSREVIKVYQPSHEEHQNSGDNMHNIKAWSEIYLLGLCDALVTSPTSTFGYVAHSLGGMKPLVLQSISGKSIPKVPCQRLKYMEPCFHDPPNYDCMANATVDFTSIFHNIRRCEDQSRGMKIINT</sequence>
<dbReference type="Proteomes" id="UP000291084">
    <property type="component" value="Chromosome 7"/>
</dbReference>
<evidence type="ECO:0000313" key="9">
    <source>
        <dbReference type="Proteomes" id="UP000291084"/>
    </source>
</evidence>
<dbReference type="GO" id="GO:0032580">
    <property type="term" value="C:Golgi cisterna membrane"/>
    <property type="evidence" value="ECO:0007669"/>
    <property type="project" value="UniProtKB-SubCell"/>
</dbReference>
<comment type="subcellular location">
    <subcellularLocation>
        <location evidence="7">Golgi apparatus</location>
        <location evidence="7">Golgi stack membrane</location>
        <topology evidence="7">Single-pass type II membrane protein</topology>
    </subcellularLocation>
</comment>
<evidence type="ECO:0000256" key="5">
    <source>
        <dbReference type="ARBA" id="ARBA00023180"/>
    </source>
</evidence>
<keyword evidence="5" id="KW-0325">Glycoprotein</keyword>
<dbReference type="GO" id="GO:0071555">
    <property type="term" value="P:cell wall organization"/>
    <property type="evidence" value="ECO:0007669"/>
    <property type="project" value="UniProtKB-UniRule"/>
</dbReference>
<organism evidence="8 9">
    <name type="scientific">Vigna angularis var. angularis</name>
    <dbReference type="NCBI Taxonomy" id="157739"/>
    <lineage>
        <taxon>Eukaryota</taxon>
        <taxon>Viridiplantae</taxon>
        <taxon>Streptophyta</taxon>
        <taxon>Embryophyta</taxon>
        <taxon>Tracheophyta</taxon>
        <taxon>Spermatophyta</taxon>
        <taxon>Magnoliopsida</taxon>
        <taxon>eudicotyledons</taxon>
        <taxon>Gunneridae</taxon>
        <taxon>Pentapetalae</taxon>
        <taxon>rosids</taxon>
        <taxon>fabids</taxon>
        <taxon>Fabales</taxon>
        <taxon>Fabaceae</taxon>
        <taxon>Papilionoideae</taxon>
        <taxon>50 kb inversion clade</taxon>
        <taxon>NPAAA clade</taxon>
        <taxon>indigoferoid/millettioid clade</taxon>
        <taxon>Phaseoleae</taxon>
        <taxon>Vigna</taxon>
    </lineage>
</organism>
<dbReference type="GO" id="GO:0009969">
    <property type="term" value="P:xyloglucan biosynthetic process"/>
    <property type="evidence" value="ECO:0007669"/>
    <property type="project" value="TreeGrafter"/>
</dbReference>
<keyword evidence="3 7" id="KW-0808">Transferase</keyword>
<comment type="function">
    <text evidence="7">May be involved in cell wall biosynthesis.</text>
</comment>
<dbReference type="OrthoDB" id="428346at2759"/>
<keyword evidence="7" id="KW-0472">Membrane</keyword>
<feature type="transmembrane region" description="Helical" evidence="7">
    <location>
        <begin position="12"/>
        <end position="31"/>
    </location>
</feature>
<dbReference type="Pfam" id="PF03254">
    <property type="entry name" value="XG_FTase"/>
    <property type="match status" value="1"/>
</dbReference>
<dbReference type="EC" id="2.4.1.-" evidence="7"/>
<evidence type="ECO:0000256" key="4">
    <source>
        <dbReference type="ARBA" id="ARBA00023034"/>
    </source>
</evidence>
<keyword evidence="7" id="KW-0812">Transmembrane</keyword>